<accession>A0ACB7VQ65</accession>
<evidence type="ECO:0000313" key="2">
    <source>
        <dbReference type="Proteomes" id="UP000827976"/>
    </source>
</evidence>
<protein>
    <submittedName>
        <fullName evidence="1">Acid proteases protein</fullName>
    </submittedName>
</protein>
<comment type="caution">
    <text evidence="1">The sequence shown here is derived from an EMBL/GenBank/DDBJ whole genome shotgun (WGS) entry which is preliminary data.</text>
</comment>
<dbReference type="Proteomes" id="UP000827976">
    <property type="component" value="Chromosome 7"/>
</dbReference>
<dbReference type="EMBL" id="CM037017">
    <property type="protein sequence ID" value="KAH7676680.1"/>
    <property type="molecule type" value="Genomic_DNA"/>
</dbReference>
<name>A0ACB7VQ65_DIOAL</name>
<sequence>MAEMMVKLQQLDRTSPSLTPASAQPPLLPLPASFAPSIHSSTHTQTLNSHPPTRPPKTEVPIFTGDDVLGWLFQINHYFFFNQIPDNQRVSIAAFYMGGTALHWFQWLQAKAQLSHWEDFARKIELRFGPSSFINHEASLLKLKQMTAIDAYLHEFECLSTRVTGLSQSSLLNCFLSGLKDEIQRELYILKPEDLHDAVGMAKLVEDKINASRPPAQRPVFPRQAGPMHPPVIARPTPLPIKRLTPTEMAARWAKGLCFNCDSQFTRGHRCKPALFFCLMVEQDDGDHLDDDPSLEQQTSSAEDLGELIPVESVPCISFNALMGQIVPSTLKLAGSINGKEIIVLVDGGSTNNFIQSRLATHLNLVLQPSSHLRVTVGNGDALTCGGECPGPAQA</sequence>
<organism evidence="1 2">
    <name type="scientific">Dioscorea alata</name>
    <name type="common">Purple yam</name>
    <dbReference type="NCBI Taxonomy" id="55571"/>
    <lineage>
        <taxon>Eukaryota</taxon>
        <taxon>Viridiplantae</taxon>
        <taxon>Streptophyta</taxon>
        <taxon>Embryophyta</taxon>
        <taxon>Tracheophyta</taxon>
        <taxon>Spermatophyta</taxon>
        <taxon>Magnoliopsida</taxon>
        <taxon>Liliopsida</taxon>
        <taxon>Dioscoreales</taxon>
        <taxon>Dioscoreaceae</taxon>
        <taxon>Dioscorea</taxon>
    </lineage>
</organism>
<evidence type="ECO:0000313" key="1">
    <source>
        <dbReference type="EMBL" id="KAH7676680.1"/>
    </source>
</evidence>
<gene>
    <name evidence="1" type="ORF">IHE45_07G032900</name>
</gene>
<keyword evidence="2" id="KW-1185">Reference proteome</keyword>
<keyword evidence="1" id="KW-0378">Hydrolase</keyword>
<keyword evidence="1" id="KW-0645">Protease</keyword>
<proteinExistence type="predicted"/>
<reference evidence="2" key="1">
    <citation type="journal article" date="2022" name="Nat. Commun.">
        <title>Chromosome evolution and the genetic basis of agronomically important traits in greater yam.</title>
        <authorList>
            <person name="Bredeson J.V."/>
            <person name="Lyons J.B."/>
            <person name="Oniyinde I.O."/>
            <person name="Okereke N.R."/>
            <person name="Kolade O."/>
            <person name="Nnabue I."/>
            <person name="Nwadili C.O."/>
            <person name="Hribova E."/>
            <person name="Parker M."/>
            <person name="Nwogha J."/>
            <person name="Shu S."/>
            <person name="Carlson J."/>
            <person name="Kariba R."/>
            <person name="Muthemba S."/>
            <person name="Knop K."/>
            <person name="Barton G.J."/>
            <person name="Sherwood A.V."/>
            <person name="Lopez-Montes A."/>
            <person name="Asiedu R."/>
            <person name="Jamnadass R."/>
            <person name="Muchugi A."/>
            <person name="Goodstein D."/>
            <person name="Egesi C.N."/>
            <person name="Featherston J."/>
            <person name="Asfaw A."/>
            <person name="Simpson G.G."/>
            <person name="Dolezel J."/>
            <person name="Hendre P.S."/>
            <person name="Van Deynze A."/>
            <person name="Kumar P.L."/>
            <person name="Obidiegwu J.E."/>
            <person name="Bhattacharjee R."/>
            <person name="Rokhsar D.S."/>
        </authorList>
    </citation>
    <scope>NUCLEOTIDE SEQUENCE [LARGE SCALE GENOMIC DNA]</scope>
    <source>
        <strain evidence="2">cv. TDa95/00328</strain>
    </source>
</reference>